<dbReference type="CDD" id="cd03426">
    <property type="entry name" value="NUDIX_CoAse_Nudt7"/>
    <property type="match status" value="1"/>
</dbReference>
<dbReference type="OrthoDB" id="9802805at2"/>
<dbReference type="AlphaFoldDB" id="A0A4Q9KGY4"/>
<feature type="domain" description="Nudix hydrolase" evidence="7">
    <location>
        <begin position="32"/>
        <end position="171"/>
    </location>
</feature>
<evidence type="ECO:0000256" key="3">
    <source>
        <dbReference type="ARBA" id="ARBA00022723"/>
    </source>
</evidence>
<organism evidence="8 9">
    <name type="scientific">Propioniciclava sinopodophylli</name>
    <dbReference type="NCBI Taxonomy" id="1837344"/>
    <lineage>
        <taxon>Bacteria</taxon>
        <taxon>Bacillati</taxon>
        <taxon>Actinomycetota</taxon>
        <taxon>Actinomycetes</taxon>
        <taxon>Propionibacteriales</taxon>
        <taxon>Propionibacteriaceae</taxon>
        <taxon>Propioniciclava</taxon>
    </lineage>
</organism>
<keyword evidence="4" id="KW-0378">Hydrolase</keyword>
<dbReference type="GO" id="GO:0010945">
    <property type="term" value="F:coenzyme A diphosphatase activity"/>
    <property type="evidence" value="ECO:0007669"/>
    <property type="project" value="InterPro"/>
</dbReference>
<sequence length="223" mass="23877">MNAVPPVLTALAAKLADPGEGARVVRGRPGRGGRKAAVLVLFSGPPGADADDLELVIVEKSAHLRKHAGQCAFPGGGVEETDASSEEAALREAREEVGIDAATVDLLGVLPAASVTATGYDVTPVVAWWREPQDLEVVDTVEISAVHTLRVGDLLEPVNRATWRLPMGHQGPAFIVGELFIWGLTGYLLDGLFDLAGWTRPWDERDLRLVPERFLHRAGLTAR</sequence>
<name>A0A4Q9KGY4_9ACTN</name>
<dbReference type="RefSeq" id="WP_131166705.1">
    <property type="nucleotide sequence ID" value="NZ_SDMQ01000001.1"/>
</dbReference>
<dbReference type="GO" id="GO:0046872">
    <property type="term" value="F:metal ion binding"/>
    <property type="evidence" value="ECO:0007669"/>
    <property type="project" value="UniProtKB-KW"/>
</dbReference>
<comment type="cofactor">
    <cofactor evidence="2">
        <name>Mg(2+)</name>
        <dbReference type="ChEBI" id="CHEBI:18420"/>
    </cofactor>
</comment>
<dbReference type="SUPFAM" id="SSF55811">
    <property type="entry name" value="Nudix"/>
    <property type="match status" value="1"/>
</dbReference>
<keyword evidence="5" id="KW-0460">Magnesium</keyword>
<dbReference type="PANTHER" id="PTHR12992">
    <property type="entry name" value="NUDIX HYDROLASE"/>
    <property type="match status" value="1"/>
</dbReference>
<evidence type="ECO:0000256" key="2">
    <source>
        <dbReference type="ARBA" id="ARBA00001946"/>
    </source>
</evidence>
<proteinExistence type="predicted"/>
<evidence type="ECO:0000256" key="6">
    <source>
        <dbReference type="ARBA" id="ARBA00023211"/>
    </source>
</evidence>
<reference evidence="8 9" key="1">
    <citation type="submission" date="2019-01" db="EMBL/GenBank/DDBJ databases">
        <title>Lactibacter flavus gen. nov., sp. nov., a novel bacterium of the family Propionibacteriaceae isolated from raw milk and dairy products.</title>
        <authorList>
            <person name="Huptas C."/>
            <person name="Wenning M."/>
            <person name="Breitenwieser F."/>
            <person name="Doll E."/>
            <person name="Von Neubeck M."/>
            <person name="Busse H.-J."/>
            <person name="Scherer S."/>
        </authorList>
    </citation>
    <scope>NUCLEOTIDE SEQUENCE [LARGE SCALE GENOMIC DNA]</scope>
    <source>
        <strain evidence="8 9">KCTC 33808</strain>
    </source>
</reference>
<keyword evidence="3" id="KW-0479">Metal-binding</keyword>
<evidence type="ECO:0000259" key="7">
    <source>
        <dbReference type="PROSITE" id="PS51462"/>
    </source>
</evidence>
<dbReference type="PROSITE" id="PS51462">
    <property type="entry name" value="NUDIX"/>
    <property type="match status" value="1"/>
</dbReference>
<evidence type="ECO:0000256" key="4">
    <source>
        <dbReference type="ARBA" id="ARBA00022801"/>
    </source>
</evidence>
<dbReference type="Gene3D" id="3.90.79.10">
    <property type="entry name" value="Nucleoside Triphosphate Pyrophosphohydrolase"/>
    <property type="match status" value="1"/>
</dbReference>
<dbReference type="Pfam" id="PF00293">
    <property type="entry name" value="NUDIX"/>
    <property type="match status" value="1"/>
</dbReference>
<evidence type="ECO:0000256" key="1">
    <source>
        <dbReference type="ARBA" id="ARBA00001936"/>
    </source>
</evidence>
<evidence type="ECO:0000313" key="8">
    <source>
        <dbReference type="EMBL" id="TBT88575.1"/>
    </source>
</evidence>
<protein>
    <submittedName>
        <fullName evidence="8">CoA pyrophosphatase</fullName>
    </submittedName>
</protein>
<dbReference type="InterPro" id="IPR045121">
    <property type="entry name" value="CoAse"/>
</dbReference>
<evidence type="ECO:0000313" key="9">
    <source>
        <dbReference type="Proteomes" id="UP000292373"/>
    </source>
</evidence>
<evidence type="ECO:0000256" key="5">
    <source>
        <dbReference type="ARBA" id="ARBA00022842"/>
    </source>
</evidence>
<keyword evidence="9" id="KW-1185">Reference proteome</keyword>
<gene>
    <name evidence="8" type="ORF">ET989_01065</name>
</gene>
<keyword evidence="6" id="KW-0464">Manganese</keyword>
<dbReference type="InterPro" id="IPR000086">
    <property type="entry name" value="NUDIX_hydrolase_dom"/>
</dbReference>
<dbReference type="EMBL" id="SDMQ01000001">
    <property type="protein sequence ID" value="TBT88575.1"/>
    <property type="molecule type" value="Genomic_DNA"/>
</dbReference>
<comment type="caution">
    <text evidence="8">The sequence shown here is derived from an EMBL/GenBank/DDBJ whole genome shotgun (WGS) entry which is preliminary data.</text>
</comment>
<dbReference type="InterPro" id="IPR015797">
    <property type="entry name" value="NUDIX_hydrolase-like_dom_sf"/>
</dbReference>
<comment type="cofactor">
    <cofactor evidence="1">
        <name>Mn(2+)</name>
        <dbReference type="ChEBI" id="CHEBI:29035"/>
    </cofactor>
</comment>
<dbReference type="PANTHER" id="PTHR12992:SF11">
    <property type="entry name" value="MITOCHONDRIAL COENZYME A DIPHOSPHATASE NUDT8"/>
    <property type="match status" value="1"/>
</dbReference>
<accession>A0A4Q9KGY4</accession>
<dbReference type="Proteomes" id="UP000292373">
    <property type="component" value="Unassembled WGS sequence"/>
</dbReference>